<dbReference type="OrthoDB" id="9789109at2"/>
<dbReference type="AlphaFoldDB" id="A0A0W0TSI3"/>
<accession>A0A0W0TSI3</accession>
<evidence type="ECO:0000313" key="2">
    <source>
        <dbReference type="Proteomes" id="UP000054773"/>
    </source>
</evidence>
<comment type="caution">
    <text evidence="1">The sequence shown here is derived from an EMBL/GenBank/DDBJ whole genome shotgun (WGS) entry which is preliminary data.</text>
</comment>
<name>A0A0W0TSI3_LEGER</name>
<dbReference type="STRING" id="448.Lery_0925"/>
<organism evidence="1 2">
    <name type="scientific">Legionella erythra</name>
    <dbReference type="NCBI Taxonomy" id="448"/>
    <lineage>
        <taxon>Bacteria</taxon>
        <taxon>Pseudomonadati</taxon>
        <taxon>Pseudomonadota</taxon>
        <taxon>Gammaproteobacteria</taxon>
        <taxon>Legionellales</taxon>
        <taxon>Legionellaceae</taxon>
        <taxon>Legionella</taxon>
    </lineage>
</organism>
<protein>
    <submittedName>
        <fullName evidence="1">Uncharacterized protein</fullName>
    </submittedName>
</protein>
<proteinExistence type="predicted"/>
<dbReference type="RefSeq" id="WP_058526094.1">
    <property type="nucleotide sequence ID" value="NZ_CAAAHY010000023.1"/>
</dbReference>
<dbReference type="EMBL" id="LNYA01000021">
    <property type="protein sequence ID" value="KTC98362.1"/>
    <property type="molecule type" value="Genomic_DNA"/>
</dbReference>
<reference evidence="1 2" key="1">
    <citation type="submission" date="2015-11" db="EMBL/GenBank/DDBJ databases">
        <title>Genomic analysis of 38 Legionella species identifies large and diverse effector repertoires.</title>
        <authorList>
            <person name="Burstein D."/>
            <person name="Amaro F."/>
            <person name="Zusman T."/>
            <person name="Lifshitz Z."/>
            <person name="Cohen O."/>
            <person name="Gilbert J.A."/>
            <person name="Pupko T."/>
            <person name="Shuman H.A."/>
            <person name="Segal G."/>
        </authorList>
    </citation>
    <scope>NUCLEOTIDE SEQUENCE [LARGE SCALE GENOMIC DNA]</scope>
    <source>
        <strain evidence="1 2">SE-32A-C8</strain>
    </source>
</reference>
<dbReference type="PATRIC" id="fig|448.7.peg.968"/>
<sequence>MPGVVSSLITDALIIRGVTVMDILNKPSLRAHQRTAFARVNKTHGPTNFTTQAEPIEVYTMNKKNWTDRL</sequence>
<evidence type="ECO:0000313" key="1">
    <source>
        <dbReference type="EMBL" id="KTC98362.1"/>
    </source>
</evidence>
<gene>
    <name evidence="1" type="ORF">Lery_0925</name>
</gene>
<dbReference type="Proteomes" id="UP000054773">
    <property type="component" value="Unassembled WGS sequence"/>
</dbReference>
<keyword evidence="2" id="KW-1185">Reference proteome</keyword>